<comment type="caution">
    <text evidence="1">The sequence shown here is derived from an EMBL/GenBank/DDBJ whole genome shotgun (WGS) entry which is preliminary data.</text>
</comment>
<dbReference type="AlphaFoldDB" id="A0A0V1E2S1"/>
<accession>A0A0V1E2S1</accession>
<name>A0A0V1E2S1_TRIPS</name>
<proteinExistence type="predicted"/>
<reference evidence="1 2" key="1">
    <citation type="submission" date="2015-01" db="EMBL/GenBank/DDBJ databases">
        <title>Evolution of Trichinella species and genotypes.</title>
        <authorList>
            <person name="Korhonen P.K."/>
            <person name="Edoardo P."/>
            <person name="Giuseppe L.R."/>
            <person name="Gasser R.B."/>
        </authorList>
    </citation>
    <scope>NUCLEOTIDE SEQUENCE [LARGE SCALE GENOMIC DNA]</scope>
    <source>
        <strain evidence="1">ISS13</strain>
    </source>
</reference>
<evidence type="ECO:0000313" key="2">
    <source>
        <dbReference type="Proteomes" id="UP000054632"/>
    </source>
</evidence>
<evidence type="ECO:0000313" key="1">
    <source>
        <dbReference type="EMBL" id="KRY68028.1"/>
    </source>
</evidence>
<dbReference type="Proteomes" id="UP000054632">
    <property type="component" value="Unassembled WGS sequence"/>
</dbReference>
<organism evidence="1 2">
    <name type="scientific">Trichinella pseudospiralis</name>
    <name type="common">Parasitic roundworm</name>
    <dbReference type="NCBI Taxonomy" id="6337"/>
    <lineage>
        <taxon>Eukaryota</taxon>
        <taxon>Metazoa</taxon>
        <taxon>Ecdysozoa</taxon>
        <taxon>Nematoda</taxon>
        <taxon>Enoplea</taxon>
        <taxon>Dorylaimia</taxon>
        <taxon>Trichinellida</taxon>
        <taxon>Trichinellidae</taxon>
        <taxon>Trichinella</taxon>
    </lineage>
</organism>
<protein>
    <submittedName>
        <fullName evidence="1">Uncharacterized protein</fullName>
    </submittedName>
</protein>
<gene>
    <name evidence="1" type="ORF">T4A_7231</name>
</gene>
<dbReference type="EMBL" id="JYDR01000122">
    <property type="protein sequence ID" value="KRY68028.1"/>
    <property type="molecule type" value="Genomic_DNA"/>
</dbReference>
<sequence>MLTALELPQAKILEMLRLQGICKCLLTLRCSLEEYANFYLPLGHASGYASGKIPKISNFSKYSPRLLPLGYASRQIKICISPQAMPQAICCTLFALRACSLEEYANFYLPLGHASGYASGKISKISNFSKYSPRLLPLGYASRQIKICISPQAMPQAICCTLFALRALPQGNIQIFGDLRHSLEEYANFYLPLGHASGYASGKISKISNFSKYSPRLLPLGYASRQIKICISPQAMPQAIFCTLFSLRW</sequence>